<dbReference type="InterPro" id="IPR007535">
    <property type="entry name" value="Catechol_dOase_N"/>
</dbReference>
<keyword evidence="3" id="KW-0479">Metal-binding</keyword>
<evidence type="ECO:0000259" key="7">
    <source>
        <dbReference type="Pfam" id="PF00775"/>
    </source>
</evidence>
<dbReference type="GO" id="GO:0008199">
    <property type="term" value="F:ferric iron binding"/>
    <property type="evidence" value="ECO:0007669"/>
    <property type="project" value="InterPro"/>
</dbReference>
<name>A0A7Y9KG61_9ACTN</name>
<proteinExistence type="inferred from homology"/>
<gene>
    <name evidence="9" type="ORF">BJ999_004974</name>
</gene>
<organism evidence="9 10">
    <name type="scientific">Actinomadura citrea</name>
    <dbReference type="NCBI Taxonomy" id="46158"/>
    <lineage>
        <taxon>Bacteria</taxon>
        <taxon>Bacillati</taxon>
        <taxon>Actinomycetota</taxon>
        <taxon>Actinomycetes</taxon>
        <taxon>Streptosporangiales</taxon>
        <taxon>Thermomonosporaceae</taxon>
        <taxon>Actinomadura</taxon>
    </lineage>
</organism>
<dbReference type="Proteomes" id="UP000591272">
    <property type="component" value="Unassembled WGS sequence"/>
</dbReference>
<dbReference type="RefSeq" id="WP_179835517.1">
    <property type="nucleotide sequence ID" value="NZ_BMRD01000010.1"/>
</dbReference>
<reference evidence="9 10" key="1">
    <citation type="submission" date="2020-07" db="EMBL/GenBank/DDBJ databases">
        <title>Sequencing the genomes of 1000 actinobacteria strains.</title>
        <authorList>
            <person name="Klenk H.-P."/>
        </authorList>
    </citation>
    <scope>NUCLEOTIDE SEQUENCE [LARGE SCALE GENOMIC DNA]</scope>
    <source>
        <strain evidence="9 10">DSM 43461</strain>
    </source>
</reference>
<evidence type="ECO:0000256" key="3">
    <source>
        <dbReference type="ARBA" id="ARBA00022723"/>
    </source>
</evidence>
<evidence type="ECO:0000256" key="4">
    <source>
        <dbReference type="ARBA" id="ARBA00022964"/>
    </source>
</evidence>
<dbReference type="GO" id="GO:0018576">
    <property type="term" value="F:catechol 1,2-dioxygenase activity"/>
    <property type="evidence" value="ECO:0007669"/>
    <property type="project" value="UniProtKB-EC"/>
</dbReference>
<evidence type="ECO:0000313" key="9">
    <source>
        <dbReference type="EMBL" id="NYE14678.1"/>
    </source>
</evidence>
<evidence type="ECO:0000256" key="1">
    <source>
        <dbReference type="ARBA" id="ARBA00001965"/>
    </source>
</evidence>
<dbReference type="SUPFAM" id="SSF49482">
    <property type="entry name" value="Aromatic compound dioxygenase"/>
    <property type="match status" value="1"/>
</dbReference>
<comment type="cofactor">
    <cofactor evidence="1">
        <name>Fe(3+)</name>
        <dbReference type="ChEBI" id="CHEBI:29034"/>
    </cofactor>
</comment>
<dbReference type="AlphaFoldDB" id="A0A7Y9KG61"/>
<dbReference type="PANTHER" id="PTHR33711">
    <property type="entry name" value="DIOXYGENASE, PUTATIVE (AFU_ORTHOLOGUE AFUA_2G02910)-RELATED"/>
    <property type="match status" value="1"/>
</dbReference>
<dbReference type="EMBL" id="JACCBT010000001">
    <property type="protein sequence ID" value="NYE14678.1"/>
    <property type="molecule type" value="Genomic_DNA"/>
</dbReference>
<dbReference type="InterPro" id="IPR050770">
    <property type="entry name" value="Intradiol_RC_Dioxygenase"/>
</dbReference>
<keyword evidence="4 9" id="KW-0223">Dioxygenase</keyword>
<dbReference type="InterPro" id="IPR015889">
    <property type="entry name" value="Intradiol_dOase_core"/>
</dbReference>
<evidence type="ECO:0000256" key="5">
    <source>
        <dbReference type="ARBA" id="ARBA00023002"/>
    </source>
</evidence>
<evidence type="ECO:0000259" key="8">
    <source>
        <dbReference type="Pfam" id="PF04444"/>
    </source>
</evidence>
<feature type="domain" description="Catechol dioxygenase N-terminal" evidence="8">
    <location>
        <begin position="24"/>
        <end position="90"/>
    </location>
</feature>
<comment type="caution">
    <text evidence="9">The sequence shown here is derived from an EMBL/GenBank/DDBJ whole genome shotgun (WGS) entry which is preliminary data.</text>
</comment>
<dbReference type="GO" id="GO:0009712">
    <property type="term" value="P:catechol-containing compound metabolic process"/>
    <property type="evidence" value="ECO:0007669"/>
    <property type="project" value="InterPro"/>
</dbReference>
<dbReference type="InterPro" id="IPR000627">
    <property type="entry name" value="Intradiol_dOase_C"/>
</dbReference>
<dbReference type="Pfam" id="PF04444">
    <property type="entry name" value="Dioxygenase_N"/>
    <property type="match status" value="1"/>
</dbReference>
<protein>
    <submittedName>
        <fullName evidence="9">Catechol 1,2-dioxygenase</fullName>
        <ecNumber evidence="9">1.13.11.1</ecNumber>
    </submittedName>
</protein>
<dbReference type="PANTHER" id="PTHR33711:SF7">
    <property type="entry name" value="INTRADIOL RING-CLEAVAGE DIOXYGENASES DOMAIN-CONTAINING PROTEIN-RELATED"/>
    <property type="match status" value="1"/>
</dbReference>
<keyword evidence="10" id="KW-1185">Reference proteome</keyword>
<dbReference type="Gene3D" id="2.60.130.10">
    <property type="entry name" value="Aromatic compound dioxygenase"/>
    <property type="match status" value="1"/>
</dbReference>
<feature type="domain" description="Intradiol ring-cleavage dioxygenases" evidence="7">
    <location>
        <begin position="103"/>
        <end position="261"/>
    </location>
</feature>
<evidence type="ECO:0000313" key="10">
    <source>
        <dbReference type="Proteomes" id="UP000591272"/>
    </source>
</evidence>
<dbReference type="Pfam" id="PF00775">
    <property type="entry name" value="Dioxygenase_C"/>
    <property type="match status" value="1"/>
</dbReference>
<accession>A0A7Y9KG61</accession>
<evidence type="ECO:0000256" key="2">
    <source>
        <dbReference type="ARBA" id="ARBA00007825"/>
    </source>
</evidence>
<dbReference type="EC" id="1.13.11.1" evidence="9"/>
<keyword evidence="6" id="KW-0408">Iron</keyword>
<evidence type="ECO:0000256" key="6">
    <source>
        <dbReference type="ARBA" id="ARBA00023004"/>
    </source>
</evidence>
<sequence length="294" mass="31623">MSHDEPIAEDLTRTVLARIAATPDERLREVMASLVRHLHAFARDVGLREPELMAAVRFLTETGRTCTEDRQEFVLLSDTLGLSSLVDELGGAGAGGATPSTILGPFYVPDAPLRASGTSIADVDLGGEPLLVDGEVADTAGRPLAGAVADVWQTAPNGRYDVQDPDQPRHNLRGRFRTDAEGRFSFRTVRPVSYPIPDDGPVGRLLRATGRHPWRAAHIHAIVSAPGHRSVTTTVFDAEDGYLGSDAVFGVKPELARTFERAPGGGLRLTERFTLAPLAPPAQNERPMAKRSSP</sequence>
<comment type="similarity">
    <text evidence="2">Belongs to the intradiol ring-cleavage dioxygenase family.</text>
</comment>
<keyword evidence="5 9" id="KW-0560">Oxidoreductase</keyword>